<dbReference type="InterPro" id="IPR045891">
    <property type="entry name" value="ZIP9"/>
</dbReference>
<keyword evidence="3 7" id="KW-0812">Transmembrane</keyword>
<dbReference type="PANTHER" id="PTHR16133">
    <property type="entry name" value="SOLUTE CARRIER FAMILY 39 ZINC TRANSPORTER , MEMBER 9-RELATED"/>
    <property type="match status" value="1"/>
</dbReference>
<keyword evidence="9" id="KW-1185">Reference proteome</keyword>
<evidence type="ECO:0000256" key="1">
    <source>
        <dbReference type="ARBA" id="ARBA00004127"/>
    </source>
</evidence>
<dbReference type="InterPro" id="IPR003689">
    <property type="entry name" value="ZIP"/>
</dbReference>
<proteinExistence type="predicted"/>
<name>A0ABM7VB85_9BACT</name>
<organism evidence="8 9">
    <name type="scientific">Persicobacter psychrovividus</name>
    <dbReference type="NCBI Taxonomy" id="387638"/>
    <lineage>
        <taxon>Bacteria</taxon>
        <taxon>Pseudomonadati</taxon>
        <taxon>Bacteroidota</taxon>
        <taxon>Cytophagia</taxon>
        <taxon>Cytophagales</taxon>
        <taxon>Persicobacteraceae</taxon>
        <taxon>Persicobacter</taxon>
    </lineage>
</organism>
<reference evidence="8 9" key="1">
    <citation type="submission" date="2021-12" db="EMBL/GenBank/DDBJ databases">
        <title>Genome sequencing of bacteria with rrn-lacking chromosome and rrn-plasmid.</title>
        <authorList>
            <person name="Anda M."/>
            <person name="Iwasaki W."/>
        </authorList>
    </citation>
    <scope>NUCLEOTIDE SEQUENCE [LARGE SCALE GENOMIC DNA]</scope>
    <source>
        <strain evidence="8 9">NBRC 101262</strain>
    </source>
</reference>
<evidence type="ECO:0008006" key="10">
    <source>
        <dbReference type="Google" id="ProtNLM"/>
    </source>
</evidence>
<evidence type="ECO:0000313" key="8">
    <source>
        <dbReference type="EMBL" id="BDC98191.1"/>
    </source>
</evidence>
<evidence type="ECO:0000256" key="3">
    <source>
        <dbReference type="ARBA" id="ARBA00022692"/>
    </source>
</evidence>
<comment type="subcellular location">
    <subcellularLocation>
        <location evidence="1">Endomembrane system</location>
        <topology evidence="1">Multi-pass membrane protein</topology>
    </subcellularLocation>
    <subcellularLocation>
        <location evidence="2">Golgi apparatus membrane</location>
    </subcellularLocation>
</comment>
<feature type="transmembrane region" description="Helical" evidence="7">
    <location>
        <begin position="147"/>
        <end position="166"/>
    </location>
</feature>
<keyword evidence="5" id="KW-0333">Golgi apparatus</keyword>
<dbReference type="EMBL" id="AP025292">
    <property type="protein sequence ID" value="BDC98191.1"/>
    <property type="molecule type" value="Genomic_DNA"/>
</dbReference>
<evidence type="ECO:0000256" key="2">
    <source>
        <dbReference type="ARBA" id="ARBA00004394"/>
    </source>
</evidence>
<feature type="transmembrane region" description="Helical" evidence="7">
    <location>
        <begin position="178"/>
        <end position="198"/>
    </location>
</feature>
<dbReference type="Pfam" id="PF02535">
    <property type="entry name" value="Zip"/>
    <property type="match status" value="1"/>
</dbReference>
<sequence length="260" mass="28684">MWLTLAILFFATILAGLLQPWISKKYKPDFRAILNFAGGYLFALTLVHQIPELFHSDHIHADSMHEKSILGLIILCGFFFQVVLEKLSGGIEHGHFHAHNDHQHGNLSPLVLLIGLGTHSLLEGAMLGHGALNGHELIHGHFHGNNLLLGILLHKVPAAFALTAMLNHGKTMQKNTLFTLAIFALASPLGVLITHWIGDSSWIDHTQLEWISALVTGSFLHISCTIFFENSGKEHRSWKGFGAMGLGTLVAIATEFIHFH</sequence>
<evidence type="ECO:0000256" key="5">
    <source>
        <dbReference type="ARBA" id="ARBA00023034"/>
    </source>
</evidence>
<dbReference type="PANTHER" id="PTHR16133:SF0">
    <property type="entry name" value="ZINC_IRON REGULATED TRANSPORTER-RELATED PROTEIN 102B, ISOFORM E"/>
    <property type="match status" value="1"/>
</dbReference>
<evidence type="ECO:0000256" key="7">
    <source>
        <dbReference type="SAM" id="Phobius"/>
    </source>
</evidence>
<keyword evidence="6 7" id="KW-0472">Membrane</keyword>
<evidence type="ECO:0000313" key="9">
    <source>
        <dbReference type="Proteomes" id="UP001354989"/>
    </source>
</evidence>
<feature type="transmembrane region" description="Helical" evidence="7">
    <location>
        <begin position="68"/>
        <end position="84"/>
    </location>
</feature>
<feature type="transmembrane region" description="Helical" evidence="7">
    <location>
        <begin position="30"/>
        <end position="47"/>
    </location>
</feature>
<evidence type="ECO:0000256" key="4">
    <source>
        <dbReference type="ARBA" id="ARBA00022989"/>
    </source>
</evidence>
<dbReference type="RefSeq" id="WP_332920860.1">
    <property type="nucleotide sequence ID" value="NZ_AP025292.1"/>
</dbReference>
<keyword evidence="4 7" id="KW-1133">Transmembrane helix</keyword>
<feature type="transmembrane region" description="Helical" evidence="7">
    <location>
        <begin position="240"/>
        <end position="259"/>
    </location>
</feature>
<protein>
    <recommendedName>
        <fullName evidence="10">Zinc transporter ZupT</fullName>
    </recommendedName>
</protein>
<dbReference type="Proteomes" id="UP001354989">
    <property type="component" value="Chromosome"/>
</dbReference>
<gene>
    <name evidence="8" type="ORF">PEPS_04720</name>
</gene>
<accession>A0ABM7VB85</accession>
<evidence type="ECO:0000256" key="6">
    <source>
        <dbReference type="ARBA" id="ARBA00023136"/>
    </source>
</evidence>
<feature type="transmembrane region" description="Helical" evidence="7">
    <location>
        <begin position="210"/>
        <end position="228"/>
    </location>
</feature>